<dbReference type="Proteomes" id="UP000190973">
    <property type="component" value="Unassembled WGS sequence"/>
</dbReference>
<evidence type="ECO:0000259" key="1">
    <source>
        <dbReference type="Pfam" id="PF21758"/>
    </source>
</evidence>
<dbReference type="EMBL" id="LZZI01000093">
    <property type="protein sequence ID" value="OOM58691.1"/>
    <property type="molecule type" value="Genomic_DNA"/>
</dbReference>
<comment type="caution">
    <text evidence="2">The sequence shown here is derived from an EMBL/GenBank/DDBJ whole genome shotgun (WGS) entry which is preliminary data.</text>
</comment>
<evidence type="ECO:0000313" key="3">
    <source>
        <dbReference type="Proteomes" id="UP000190973"/>
    </source>
</evidence>
<reference evidence="2 3" key="1">
    <citation type="submission" date="2016-05" db="EMBL/GenBank/DDBJ databases">
        <title>Microbial solvent formation.</title>
        <authorList>
            <person name="Poehlein A."/>
            <person name="Montoya Solano J.D."/>
            <person name="Flitsch S."/>
            <person name="Krabben P."/>
            <person name="Duerre P."/>
            <person name="Daniel R."/>
        </authorList>
    </citation>
    <scope>NUCLEOTIDE SEQUENCE [LARGE SCALE GENOMIC DNA]</scope>
    <source>
        <strain evidence="2 3">DSM 53</strain>
    </source>
</reference>
<feature type="domain" description="Prenylated flavin chaperone LpdD-like" evidence="1">
    <location>
        <begin position="10"/>
        <end position="123"/>
    </location>
</feature>
<organism evidence="2 3">
    <name type="scientific">Clostridium beijerinckii</name>
    <name type="common">Clostridium MP</name>
    <dbReference type="NCBI Taxonomy" id="1520"/>
    <lineage>
        <taxon>Bacteria</taxon>
        <taxon>Bacillati</taxon>
        <taxon>Bacillota</taxon>
        <taxon>Clostridia</taxon>
        <taxon>Eubacteriales</taxon>
        <taxon>Clostridiaceae</taxon>
        <taxon>Clostridium</taxon>
    </lineage>
</organism>
<sequence>MKEISLNVGEGKYQVFLHALFCGKDVSICIFGGDVPHIGAVAVAVPRKSLTGDGSNSASASVICITGHKEDEMARNIALKFSSKFMCNITVSAGVHIDDAKKKDIEVLGRNIKKIIKSFEDKISESLNEH</sequence>
<name>A0A1S8RZR5_CLOBE</name>
<dbReference type="AlphaFoldDB" id="A0A1S8RZR5"/>
<protein>
    <recommendedName>
        <fullName evidence="1">Prenylated flavin chaperone LpdD-like domain-containing protein</fullName>
    </recommendedName>
</protein>
<dbReference type="RefSeq" id="WP_051144946.1">
    <property type="nucleotide sequence ID" value="NZ_JABTAE010000001.1"/>
</dbReference>
<gene>
    <name evidence="2" type="ORF">CLBCK_38660</name>
</gene>
<accession>A0A1S8RZR5</accession>
<dbReference type="Pfam" id="PF21758">
    <property type="entry name" value="PAC_bac"/>
    <property type="match status" value="1"/>
</dbReference>
<evidence type="ECO:0000313" key="2">
    <source>
        <dbReference type="EMBL" id="OOM58691.1"/>
    </source>
</evidence>
<proteinExistence type="predicted"/>
<dbReference type="InterPro" id="IPR048844">
    <property type="entry name" value="LpdD_chaperone-like"/>
</dbReference>